<evidence type="ECO:0000256" key="1">
    <source>
        <dbReference type="SAM" id="SignalP"/>
    </source>
</evidence>
<evidence type="ECO:0000313" key="2">
    <source>
        <dbReference type="EMBL" id="CAL0326522.1"/>
    </source>
</evidence>
<proteinExistence type="predicted"/>
<dbReference type="EMBL" id="CAXHTB010000019">
    <property type="protein sequence ID" value="CAL0326522.1"/>
    <property type="molecule type" value="Genomic_DNA"/>
</dbReference>
<name>A0AAV1XYX7_LUPLU</name>
<reference evidence="2 3" key="1">
    <citation type="submission" date="2024-03" db="EMBL/GenBank/DDBJ databases">
        <authorList>
            <person name="Martinez-Hernandez J."/>
        </authorList>
    </citation>
    <scope>NUCLEOTIDE SEQUENCE [LARGE SCALE GENOMIC DNA]</scope>
</reference>
<feature type="chain" id="PRO_5043807975" description="CLAVATA3/ESR (CLE)-related protein" evidence="1">
    <location>
        <begin position="27"/>
        <end position="79"/>
    </location>
</feature>
<gene>
    <name evidence="2" type="ORF">LLUT_LOCUS27582</name>
</gene>
<evidence type="ECO:0000313" key="3">
    <source>
        <dbReference type="Proteomes" id="UP001497480"/>
    </source>
</evidence>
<protein>
    <recommendedName>
        <fullName evidence="4">CLAVATA3/ESR (CLE)-related protein</fullName>
    </recommendedName>
</protein>
<accession>A0AAV1XYX7</accession>
<organism evidence="2 3">
    <name type="scientific">Lupinus luteus</name>
    <name type="common">European yellow lupine</name>
    <dbReference type="NCBI Taxonomy" id="3873"/>
    <lineage>
        <taxon>Eukaryota</taxon>
        <taxon>Viridiplantae</taxon>
        <taxon>Streptophyta</taxon>
        <taxon>Embryophyta</taxon>
        <taxon>Tracheophyta</taxon>
        <taxon>Spermatophyta</taxon>
        <taxon>Magnoliopsida</taxon>
        <taxon>eudicotyledons</taxon>
        <taxon>Gunneridae</taxon>
        <taxon>Pentapetalae</taxon>
        <taxon>rosids</taxon>
        <taxon>fabids</taxon>
        <taxon>Fabales</taxon>
        <taxon>Fabaceae</taxon>
        <taxon>Papilionoideae</taxon>
        <taxon>50 kb inversion clade</taxon>
        <taxon>genistoids sensu lato</taxon>
        <taxon>core genistoids</taxon>
        <taxon>Genisteae</taxon>
        <taxon>Lupinus</taxon>
    </lineage>
</organism>
<sequence>MAIIRWRMLCFIIVFTAILICQEARSIPSTLAKNNEKHAIFMESSKQVLKEIIRRKQLLQGTHYETNRLSPSGPDPHHH</sequence>
<feature type="signal peptide" evidence="1">
    <location>
        <begin position="1"/>
        <end position="26"/>
    </location>
</feature>
<dbReference type="Proteomes" id="UP001497480">
    <property type="component" value="Unassembled WGS sequence"/>
</dbReference>
<keyword evidence="3" id="KW-1185">Reference proteome</keyword>
<dbReference type="AlphaFoldDB" id="A0AAV1XYX7"/>
<comment type="caution">
    <text evidence="2">The sequence shown here is derived from an EMBL/GenBank/DDBJ whole genome shotgun (WGS) entry which is preliminary data.</text>
</comment>
<evidence type="ECO:0008006" key="4">
    <source>
        <dbReference type="Google" id="ProtNLM"/>
    </source>
</evidence>
<keyword evidence="1" id="KW-0732">Signal</keyword>